<proteinExistence type="predicted"/>
<dbReference type="AlphaFoldDB" id="A0A0F9HB31"/>
<dbReference type="InterPro" id="IPR043128">
    <property type="entry name" value="Rev_trsase/Diguanyl_cyclase"/>
</dbReference>
<evidence type="ECO:0000313" key="1">
    <source>
        <dbReference type="EMBL" id="KKM08319.1"/>
    </source>
</evidence>
<dbReference type="Gene3D" id="3.30.70.270">
    <property type="match status" value="1"/>
</dbReference>
<gene>
    <name evidence="1" type="ORF">LCGC14_1725080</name>
</gene>
<organism evidence="1">
    <name type="scientific">marine sediment metagenome</name>
    <dbReference type="NCBI Taxonomy" id="412755"/>
    <lineage>
        <taxon>unclassified sequences</taxon>
        <taxon>metagenomes</taxon>
        <taxon>ecological metagenomes</taxon>
    </lineage>
</organism>
<accession>A0A0F9HB31</accession>
<dbReference type="SUPFAM" id="SSF55073">
    <property type="entry name" value="Nucleotide cyclase"/>
    <property type="match status" value="1"/>
</dbReference>
<reference evidence="1" key="1">
    <citation type="journal article" date="2015" name="Nature">
        <title>Complex archaea that bridge the gap between prokaryotes and eukaryotes.</title>
        <authorList>
            <person name="Spang A."/>
            <person name="Saw J.H."/>
            <person name="Jorgensen S.L."/>
            <person name="Zaremba-Niedzwiedzka K."/>
            <person name="Martijn J."/>
            <person name="Lind A.E."/>
            <person name="van Eijk R."/>
            <person name="Schleper C."/>
            <person name="Guy L."/>
            <person name="Ettema T.J."/>
        </authorList>
    </citation>
    <scope>NUCLEOTIDE SEQUENCE</scope>
</reference>
<protein>
    <recommendedName>
        <fullName evidence="2">GGDEF domain-containing protein</fullName>
    </recommendedName>
</protein>
<name>A0A0F9HB31_9ZZZZ</name>
<dbReference type="EMBL" id="LAZR01015578">
    <property type="protein sequence ID" value="KKM08319.1"/>
    <property type="molecule type" value="Genomic_DNA"/>
</dbReference>
<evidence type="ECO:0008006" key="2">
    <source>
        <dbReference type="Google" id="ProtNLM"/>
    </source>
</evidence>
<sequence length="183" mass="20983">MAMREARKYITALHKKQADPINWPDFLTGLPDHAAVVRKMNEVYDKLGRYCVVYFRIENIEPYLAKYGTDRHMEIIEWAAAILKTTMDKYNGFVGTIGTHEFLAICRTSCSDDFTEEAGAMFRDRVKEFYMPSDLEDGLVLSFSTDGGEHVSLGLMDLKHCIADHNCNVKKDKFLPCMKDFCC</sequence>
<comment type="caution">
    <text evidence="1">The sequence shown here is derived from an EMBL/GenBank/DDBJ whole genome shotgun (WGS) entry which is preliminary data.</text>
</comment>
<dbReference type="InterPro" id="IPR029787">
    <property type="entry name" value="Nucleotide_cyclase"/>
</dbReference>